<name>A0A834DAM6_9CHIR</name>
<sequence>MEIEKQSMLGKLPVACEPVSFPVFTSDLRVTFMRLILPEQGRKGSWVTSRFFYHLGFLESGWVHFHYKPNQAGQIHSLPSHTSRKTAFLREAISSLNWRWEQGNHKRLAKNIDGADAGIRTYSHIMAKLWAVFPDRSAFSAFLG</sequence>
<reference evidence="1 2" key="1">
    <citation type="journal article" date="2020" name="Nature">
        <title>Six reference-quality genomes reveal evolution of bat adaptations.</title>
        <authorList>
            <person name="Jebb D."/>
            <person name="Huang Z."/>
            <person name="Pippel M."/>
            <person name="Hughes G.M."/>
            <person name="Lavrichenko K."/>
            <person name="Devanna P."/>
            <person name="Winkler S."/>
            <person name="Jermiin L.S."/>
            <person name="Skirmuntt E.C."/>
            <person name="Katzourakis A."/>
            <person name="Burkitt-Gray L."/>
            <person name="Ray D.A."/>
            <person name="Sullivan K.A.M."/>
            <person name="Roscito J.G."/>
            <person name="Kirilenko B.M."/>
            <person name="Davalos L.M."/>
            <person name="Corthals A.P."/>
            <person name="Power M.L."/>
            <person name="Jones G."/>
            <person name="Ransome R.D."/>
            <person name="Dechmann D.K.N."/>
            <person name="Locatelli A.G."/>
            <person name="Puechmaille S.J."/>
            <person name="Fedrigo O."/>
            <person name="Jarvis E.D."/>
            <person name="Hiller M."/>
            <person name="Vernes S.C."/>
            <person name="Myers E.W."/>
            <person name="Teeling E.C."/>
        </authorList>
    </citation>
    <scope>NUCLEOTIDE SEQUENCE [LARGE SCALE GENOMIC DNA]</scope>
    <source>
        <strain evidence="1">Bat1K_MPI-CBG_1</strain>
    </source>
</reference>
<organism evidence="1 2">
    <name type="scientific">Phyllostomus discolor</name>
    <name type="common">pale spear-nosed bat</name>
    <dbReference type="NCBI Taxonomy" id="89673"/>
    <lineage>
        <taxon>Eukaryota</taxon>
        <taxon>Metazoa</taxon>
        <taxon>Chordata</taxon>
        <taxon>Craniata</taxon>
        <taxon>Vertebrata</taxon>
        <taxon>Euteleostomi</taxon>
        <taxon>Mammalia</taxon>
        <taxon>Eutheria</taxon>
        <taxon>Laurasiatheria</taxon>
        <taxon>Chiroptera</taxon>
        <taxon>Yangochiroptera</taxon>
        <taxon>Phyllostomidae</taxon>
        <taxon>Phyllostominae</taxon>
        <taxon>Phyllostomus</taxon>
    </lineage>
</organism>
<comment type="caution">
    <text evidence="1">The sequence shown here is derived from an EMBL/GenBank/DDBJ whole genome shotgun (WGS) entry which is preliminary data.</text>
</comment>
<proteinExistence type="predicted"/>
<dbReference type="EMBL" id="JABVXQ010000016">
    <property type="protein sequence ID" value="KAF6073476.1"/>
    <property type="molecule type" value="Genomic_DNA"/>
</dbReference>
<evidence type="ECO:0000313" key="2">
    <source>
        <dbReference type="Proteomes" id="UP000664940"/>
    </source>
</evidence>
<evidence type="ECO:0000313" key="1">
    <source>
        <dbReference type="EMBL" id="KAF6073476.1"/>
    </source>
</evidence>
<accession>A0A834DAM6</accession>
<gene>
    <name evidence="1" type="ORF">HJG60_009600</name>
</gene>
<dbReference type="AlphaFoldDB" id="A0A834DAM6"/>
<dbReference type="Proteomes" id="UP000664940">
    <property type="component" value="Unassembled WGS sequence"/>
</dbReference>
<protein>
    <submittedName>
        <fullName evidence="1">Uncharacterized protein</fullName>
    </submittedName>
</protein>